<dbReference type="GO" id="GO:0050661">
    <property type="term" value="F:NADP binding"/>
    <property type="evidence" value="ECO:0007669"/>
    <property type="project" value="InterPro"/>
</dbReference>
<evidence type="ECO:0000256" key="1">
    <source>
        <dbReference type="ARBA" id="ARBA00023002"/>
    </source>
</evidence>
<proteinExistence type="predicted"/>
<organism evidence="5 6">
    <name type="scientific">Roseivivax marinus</name>
    <dbReference type="NCBI Taxonomy" id="1379903"/>
    <lineage>
        <taxon>Bacteria</taxon>
        <taxon>Pseudomonadati</taxon>
        <taxon>Pseudomonadota</taxon>
        <taxon>Alphaproteobacteria</taxon>
        <taxon>Rhodobacterales</taxon>
        <taxon>Roseobacteraceae</taxon>
        <taxon>Roseivivax</taxon>
    </lineage>
</organism>
<dbReference type="Gene3D" id="1.10.1040.10">
    <property type="entry name" value="N-(1-d-carboxylethyl)-l-norvaline Dehydrogenase, domain 2"/>
    <property type="match status" value="1"/>
</dbReference>
<protein>
    <submittedName>
        <fullName evidence="5">Phosphogluconate dehydrogenase, NAD-binding-like protein</fullName>
    </submittedName>
</protein>
<dbReference type="PATRIC" id="fig|1317118.6.peg.3399"/>
<dbReference type="Gene3D" id="3.40.50.720">
    <property type="entry name" value="NAD(P)-binding Rossmann-like Domain"/>
    <property type="match status" value="1"/>
</dbReference>
<dbReference type="InterPro" id="IPR015814">
    <property type="entry name" value="Pgluconate_DH_NAD-bd_C"/>
</dbReference>
<dbReference type="EMBL" id="AQQW01000011">
    <property type="protein sequence ID" value="ETW11538.1"/>
    <property type="molecule type" value="Genomic_DNA"/>
</dbReference>
<reference evidence="5 6" key="1">
    <citation type="journal article" date="2014" name="Antonie Van Leeuwenhoek">
        <title>Roseivivax atlanticus sp. nov., isolated from surface seawater of the Atlantic Ocean.</title>
        <authorList>
            <person name="Li G."/>
            <person name="Lai Q."/>
            <person name="Liu X."/>
            <person name="Sun F."/>
            <person name="Shao Z."/>
        </authorList>
    </citation>
    <scope>NUCLEOTIDE SEQUENCE [LARGE SCALE GENOMIC DNA]</scope>
    <source>
        <strain evidence="5 6">22II-s10s</strain>
    </source>
</reference>
<dbReference type="STRING" id="1379903.ATO8_16525"/>
<dbReference type="InterPro" id="IPR013328">
    <property type="entry name" value="6PGD_dom2"/>
</dbReference>
<dbReference type="InterPro" id="IPR006115">
    <property type="entry name" value="6PGDH_NADP-bd"/>
</dbReference>
<gene>
    <name evidence="5" type="ORF">ATO8_16525</name>
</gene>
<sequence length="291" mass="30225">MTTIAFIGFGEAGRAFTDTLRDKGATVSAAYDRIDSPNMAAAMSDRSVRQAGDPGAAAEGADWIVSAVTADQSFIAIETLAPHLVQGQVVFDINSVSPDRKRASAELVEARGAHYIDMAVMAPVHPRGHATPTLVAGGQAAALTETLCDLGFAHEVVSDAAGDATAVKMVRSLFVKGLEAITVETLLAAEASGCFARVLASLEKSHPSFGWPDQAVYNFERTLRHGTRRAAEMDESASTLSALGLNGGLAAEVARIQRMMGALDAADLAEGDLSEVARAVAARRLTAGGDA</sequence>
<dbReference type="eggNOG" id="COG2084">
    <property type="taxonomic scope" value="Bacteria"/>
</dbReference>
<evidence type="ECO:0000259" key="3">
    <source>
        <dbReference type="Pfam" id="PF03446"/>
    </source>
</evidence>
<feature type="domain" description="6-phosphogluconate dehydrogenase NADP-binding" evidence="3">
    <location>
        <begin position="3"/>
        <end position="145"/>
    </location>
</feature>
<dbReference type="Proteomes" id="UP000019063">
    <property type="component" value="Unassembled WGS sequence"/>
</dbReference>
<dbReference type="InterPro" id="IPR015815">
    <property type="entry name" value="HIBADH-related"/>
</dbReference>
<keyword evidence="1" id="KW-0560">Oxidoreductase</keyword>
<dbReference type="AlphaFoldDB" id="W4HGL7"/>
<evidence type="ECO:0000256" key="2">
    <source>
        <dbReference type="PIRSR" id="PIRSR000103-1"/>
    </source>
</evidence>
<keyword evidence="6" id="KW-1185">Reference proteome</keyword>
<feature type="active site" evidence="2">
    <location>
        <position position="168"/>
    </location>
</feature>
<comment type="caution">
    <text evidence="5">The sequence shown here is derived from an EMBL/GenBank/DDBJ whole genome shotgun (WGS) entry which is preliminary data.</text>
</comment>
<feature type="domain" description="Phosphogluconate dehydrogenase NAD-binding putative C-terminal" evidence="4">
    <location>
        <begin position="189"/>
        <end position="258"/>
    </location>
</feature>
<dbReference type="RefSeq" id="WP_043846096.1">
    <property type="nucleotide sequence ID" value="NZ_AQQW01000011.1"/>
</dbReference>
<dbReference type="SUPFAM" id="SSF48179">
    <property type="entry name" value="6-phosphogluconate dehydrogenase C-terminal domain-like"/>
    <property type="match status" value="1"/>
</dbReference>
<name>W4HGL7_9RHOB</name>
<dbReference type="Pfam" id="PF09130">
    <property type="entry name" value="DUF1932"/>
    <property type="match status" value="1"/>
</dbReference>
<dbReference type="GO" id="GO:0016491">
    <property type="term" value="F:oxidoreductase activity"/>
    <property type="evidence" value="ECO:0007669"/>
    <property type="project" value="UniProtKB-KW"/>
</dbReference>
<evidence type="ECO:0000313" key="6">
    <source>
        <dbReference type="Proteomes" id="UP000019063"/>
    </source>
</evidence>
<dbReference type="PANTHER" id="PTHR43060">
    <property type="entry name" value="3-HYDROXYISOBUTYRATE DEHYDROGENASE-LIKE 1, MITOCHONDRIAL-RELATED"/>
    <property type="match status" value="1"/>
</dbReference>
<accession>W4HGL7</accession>
<dbReference type="InterPro" id="IPR036291">
    <property type="entry name" value="NAD(P)-bd_dom_sf"/>
</dbReference>
<dbReference type="PIRSF" id="PIRSF000103">
    <property type="entry name" value="HIBADH"/>
    <property type="match status" value="1"/>
</dbReference>
<dbReference type="Pfam" id="PF03446">
    <property type="entry name" value="NAD_binding_2"/>
    <property type="match status" value="1"/>
</dbReference>
<dbReference type="InterPro" id="IPR008927">
    <property type="entry name" value="6-PGluconate_DH-like_C_sf"/>
</dbReference>
<evidence type="ECO:0000313" key="5">
    <source>
        <dbReference type="EMBL" id="ETW11538.1"/>
    </source>
</evidence>
<evidence type="ECO:0000259" key="4">
    <source>
        <dbReference type="Pfam" id="PF09130"/>
    </source>
</evidence>
<dbReference type="PANTHER" id="PTHR43060:SF15">
    <property type="entry name" value="3-HYDROXYISOBUTYRATE DEHYDROGENASE-LIKE 1, MITOCHONDRIAL-RELATED"/>
    <property type="match status" value="1"/>
</dbReference>
<dbReference type="SUPFAM" id="SSF51735">
    <property type="entry name" value="NAD(P)-binding Rossmann-fold domains"/>
    <property type="match status" value="1"/>
</dbReference>